<name>A0A6N9ZDH7_9HYPH</name>
<proteinExistence type="predicted"/>
<dbReference type="EMBL" id="WUEP01000006">
    <property type="protein sequence ID" value="NEH91532.1"/>
    <property type="molecule type" value="Genomic_DNA"/>
</dbReference>
<evidence type="ECO:0000313" key="3">
    <source>
        <dbReference type="Proteomes" id="UP000468864"/>
    </source>
</evidence>
<keyword evidence="1" id="KW-1133">Transmembrane helix</keyword>
<comment type="caution">
    <text evidence="2">The sequence shown here is derived from an EMBL/GenBank/DDBJ whole genome shotgun (WGS) entry which is preliminary data.</text>
</comment>
<sequence>MKRRDGLILWIVVITLALVAAMTAIFLFANENELCKKSEPCVQQWVSALSGWAGACTTIITLLFIRRQIVDAQRFHRQVLEAEHRPQIEMGRKVVRICRHAKISASVLPHYFKNVTDVGTIANAALEAKRSCDILTRIVEYKVLDRYMVTIATEDDDRLSEIRMQADTLQSSCQNLIAMSASPAGTEGVVLDAMSTIISVLPLTVDRLCDILEDVEAEAQKFLETFDAQVPVFTVGELTRDMLDLMGVDSVATKGAA</sequence>
<dbReference type="RefSeq" id="WP_163877288.1">
    <property type="nucleotide sequence ID" value="NZ_WUEP01000006.1"/>
</dbReference>
<feature type="transmembrane region" description="Helical" evidence="1">
    <location>
        <begin position="45"/>
        <end position="65"/>
    </location>
</feature>
<accession>A0A6N9ZDH7</accession>
<reference evidence="2 3" key="1">
    <citation type="submission" date="2019-12" db="EMBL/GenBank/DDBJ databases">
        <title>Rhizobium genotypes associated with high levels of biological nitrogen fixation by grain legumes in a temperate-maritime cropping system.</title>
        <authorList>
            <person name="Maluk M."/>
            <person name="Francesc Ferrando Molina F."/>
            <person name="Lopez Del Egido L."/>
            <person name="Lafos M."/>
            <person name="Langarica-Fuentes A."/>
            <person name="Gebre Yohannes G."/>
            <person name="Young M.W."/>
            <person name="Martin P."/>
            <person name="Gantlett R."/>
            <person name="Kenicer G."/>
            <person name="Hawes C."/>
            <person name="Begg G.S."/>
            <person name="Quilliam R.S."/>
            <person name="Squire G.R."/>
            <person name="Poole P.S."/>
            <person name="Young P.W."/>
            <person name="Iannetta P.M."/>
            <person name="James E.K."/>
        </authorList>
    </citation>
    <scope>NUCLEOTIDE SEQUENCE [LARGE SCALE GENOMIC DNA]</scope>
    <source>
        <strain evidence="2 3">JHI2449</strain>
    </source>
</reference>
<protein>
    <submittedName>
        <fullName evidence="2">Uncharacterized protein</fullName>
    </submittedName>
</protein>
<dbReference type="Proteomes" id="UP000468864">
    <property type="component" value="Unassembled WGS sequence"/>
</dbReference>
<feature type="transmembrane region" description="Helical" evidence="1">
    <location>
        <begin position="7"/>
        <end position="29"/>
    </location>
</feature>
<gene>
    <name evidence="2" type="ORF">GR206_10875</name>
</gene>
<evidence type="ECO:0000313" key="2">
    <source>
        <dbReference type="EMBL" id="NEH91532.1"/>
    </source>
</evidence>
<dbReference type="AlphaFoldDB" id="A0A6N9ZDH7"/>
<evidence type="ECO:0000256" key="1">
    <source>
        <dbReference type="SAM" id="Phobius"/>
    </source>
</evidence>
<organism evidence="2 3">
    <name type="scientific">Rhizobium laguerreae</name>
    <dbReference type="NCBI Taxonomy" id="1076926"/>
    <lineage>
        <taxon>Bacteria</taxon>
        <taxon>Pseudomonadati</taxon>
        <taxon>Pseudomonadota</taxon>
        <taxon>Alphaproteobacteria</taxon>
        <taxon>Hyphomicrobiales</taxon>
        <taxon>Rhizobiaceae</taxon>
        <taxon>Rhizobium/Agrobacterium group</taxon>
        <taxon>Rhizobium</taxon>
    </lineage>
</organism>
<keyword evidence="1" id="KW-0812">Transmembrane</keyword>
<keyword evidence="1" id="KW-0472">Membrane</keyword>